<gene>
    <name evidence="2" type="primary">Apod</name>
    <name evidence="2" type="ORF">EVAR_7929_1</name>
</gene>
<dbReference type="SUPFAM" id="SSF50814">
    <property type="entry name" value="Lipocalins"/>
    <property type="match status" value="1"/>
</dbReference>
<dbReference type="AlphaFoldDB" id="A0A4C1TWA3"/>
<dbReference type="GO" id="GO:0000302">
    <property type="term" value="P:response to reactive oxygen species"/>
    <property type="evidence" value="ECO:0007669"/>
    <property type="project" value="TreeGrafter"/>
</dbReference>
<evidence type="ECO:0000256" key="1">
    <source>
        <dbReference type="SAM" id="SignalP"/>
    </source>
</evidence>
<dbReference type="EMBL" id="BGZK01000091">
    <property type="protein sequence ID" value="GBP17936.1"/>
    <property type="molecule type" value="Genomic_DNA"/>
</dbReference>
<sequence length="298" mass="33138">MCKLYLVLVTLCLFGSSVGETILDGQCDEDFPLQADFDIEQFAGVWYEISRTPNQHQSGECVSYQFVYNNGALEVSVNTVDANFAQTINGTLEPVSTGSARFNLNLSSATEAIFYAIVDVLHPLCALTAICRNVSPTQKGVIFWKLGRDSAYENDNIHIYLDTIIMREFGVNASETMIDVDQSEQACYELPVIEEGNPVILPGQCDSNIAVVNNFNLDQYKARNFATVNLVTKVSQWRKTGMRGRRRMGRGALKLRIALFAGNTERQGFVRCIVQVRASRRDQAGPGTSSPVRLQNRL</sequence>
<dbReference type="GO" id="GO:0006629">
    <property type="term" value="P:lipid metabolic process"/>
    <property type="evidence" value="ECO:0007669"/>
    <property type="project" value="TreeGrafter"/>
</dbReference>
<keyword evidence="1" id="KW-0732">Signal</keyword>
<keyword evidence="3" id="KW-1185">Reference proteome</keyword>
<organism evidence="2 3">
    <name type="scientific">Eumeta variegata</name>
    <name type="common">Bagworm moth</name>
    <name type="synonym">Eumeta japonica</name>
    <dbReference type="NCBI Taxonomy" id="151549"/>
    <lineage>
        <taxon>Eukaryota</taxon>
        <taxon>Metazoa</taxon>
        <taxon>Ecdysozoa</taxon>
        <taxon>Arthropoda</taxon>
        <taxon>Hexapoda</taxon>
        <taxon>Insecta</taxon>
        <taxon>Pterygota</taxon>
        <taxon>Neoptera</taxon>
        <taxon>Endopterygota</taxon>
        <taxon>Lepidoptera</taxon>
        <taxon>Glossata</taxon>
        <taxon>Ditrysia</taxon>
        <taxon>Tineoidea</taxon>
        <taxon>Psychidae</taxon>
        <taxon>Oiketicinae</taxon>
        <taxon>Eumeta</taxon>
    </lineage>
</organism>
<dbReference type="PANTHER" id="PTHR10612:SF34">
    <property type="entry name" value="APOLIPOPROTEIN D"/>
    <property type="match status" value="1"/>
</dbReference>
<dbReference type="Proteomes" id="UP000299102">
    <property type="component" value="Unassembled WGS sequence"/>
</dbReference>
<evidence type="ECO:0000313" key="3">
    <source>
        <dbReference type="Proteomes" id="UP000299102"/>
    </source>
</evidence>
<name>A0A4C1TWA3_EUMVA</name>
<dbReference type="GO" id="GO:0005737">
    <property type="term" value="C:cytoplasm"/>
    <property type="evidence" value="ECO:0007669"/>
    <property type="project" value="TreeGrafter"/>
</dbReference>
<reference evidence="2 3" key="1">
    <citation type="journal article" date="2019" name="Commun. Biol.">
        <title>The bagworm genome reveals a unique fibroin gene that provides high tensile strength.</title>
        <authorList>
            <person name="Kono N."/>
            <person name="Nakamura H."/>
            <person name="Ohtoshi R."/>
            <person name="Tomita M."/>
            <person name="Numata K."/>
            <person name="Arakawa K."/>
        </authorList>
    </citation>
    <scope>NUCLEOTIDE SEQUENCE [LARGE SCALE GENOMIC DNA]</scope>
</reference>
<keyword evidence="2" id="KW-0449">Lipoprotein</keyword>
<dbReference type="PANTHER" id="PTHR10612">
    <property type="entry name" value="APOLIPOPROTEIN D"/>
    <property type="match status" value="1"/>
</dbReference>
<feature type="signal peptide" evidence="1">
    <location>
        <begin position="1"/>
        <end position="19"/>
    </location>
</feature>
<dbReference type="InterPro" id="IPR022272">
    <property type="entry name" value="Lipocalin_CS"/>
</dbReference>
<accession>A0A4C1TWA3</accession>
<dbReference type="PROSITE" id="PS00213">
    <property type="entry name" value="LIPOCALIN"/>
    <property type="match status" value="1"/>
</dbReference>
<dbReference type="OrthoDB" id="565904at2759"/>
<dbReference type="InterPro" id="IPR012674">
    <property type="entry name" value="Calycin"/>
</dbReference>
<proteinExistence type="predicted"/>
<evidence type="ECO:0000313" key="2">
    <source>
        <dbReference type="EMBL" id="GBP17936.1"/>
    </source>
</evidence>
<feature type="chain" id="PRO_5020036726" evidence="1">
    <location>
        <begin position="20"/>
        <end position="298"/>
    </location>
</feature>
<dbReference type="CDD" id="cd00301">
    <property type="entry name" value="lipocalin_FABP"/>
    <property type="match status" value="1"/>
</dbReference>
<dbReference type="Gene3D" id="2.40.128.20">
    <property type="match status" value="1"/>
</dbReference>
<protein>
    <submittedName>
        <fullName evidence="2">Apolipoprotein D</fullName>
    </submittedName>
</protein>
<comment type="caution">
    <text evidence="2">The sequence shown here is derived from an EMBL/GenBank/DDBJ whole genome shotgun (WGS) entry which is preliminary data.</text>
</comment>